<dbReference type="GO" id="GO:1901605">
    <property type="term" value="P:alpha-amino acid metabolic process"/>
    <property type="evidence" value="ECO:0007669"/>
    <property type="project" value="UniProtKB-ARBA"/>
</dbReference>
<keyword evidence="2" id="KW-0663">Pyridoxal phosphate</keyword>
<evidence type="ECO:0000256" key="2">
    <source>
        <dbReference type="ARBA" id="ARBA00022898"/>
    </source>
</evidence>
<dbReference type="AlphaFoldDB" id="A0A2M7QDG6"/>
<dbReference type="Gene3D" id="3.40.50.1100">
    <property type="match status" value="2"/>
</dbReference>
<comment type="cofactor">
    <cofactor evidence="1">
        <name>pyridoxal 5'-phosphate</name>
        <dbReference type="ChEBI" id="CHEBI:597326"/>
    </cofactor>
</comment>
<dbReference type="SUPFAM" id="SSF53686">
    <property type="entry name" value="Tryptophan synthase beta subunit-like PLP-dependent enzymes"/>
    <property type="match status" value="1"/>
</dbReference>
<dbReference type="PANTHER" id="PTHR10314">
    <property type="entry name" value="CYSTATHIONINE BETA-SYNTHASE"/>
    <property type="match status" value="1"/>
</dbReference>
<evidence type="ECO:0000313" key="5">
    <source>
        <dbReference type="Proteomes" id="UP000230108"/>
    </source>
</evidence>
<feature type="domain" description="Tryptophan synthase beta chain-like PALP" evidence="3">
    <location>
        <begin position="149"/>
        <end position="294"/>
    </location>
</feature>
<dbReference type="Pfam" id="PF00291">
    <property type="entry name" value="PALP"/>
    <property type="match status" value="1"/>
</dbReference>
<dbReference type="Proteomes" id="UP000230108">
    <property type="component" value="Unassembled WGS sequence"/>
</dbReference>
<sequence length="295" mass="33181">MTNLLVKHPEVLDFIKDQRILSSAIKEHIDELMTHHQEGLSRLDMFLMRYSHIEHISNQSLHGLRILPAAVSYLSSALNSYPIPGTFLIKKGLYLDLRNVTNKVIFSRNILKFIEQIRNLPQPTAQKISLVNMGHIAIQRIKDPLLENQVGKIWTLDVTKNMGLSIKDIMAKQMVEDALKDKSLNLSKIIVEGTSGNTGAGLALVAAAYGIKTILVIPSKMSQEKINRLVLLGAHVIVTPTKVEALSPFSYYSVRDYVAEYSKGWKASQYDNLSNRKAHEQVTGPEIWEQTRGKI</sequence>
<dbReference type="InterPro" id="IPR036052">
    <property type="entry name" value="TrpB-like_PALP_sf"/>
</dbReference>
<comment type="caution">
    <text evidence="4">The sequence shown here is derived from an EMBL/GenBank/DDBJ whole genome shotgun (WGS) entry which is preliminary data.</text>
</comment>
<dbReference type="InterPro" id="IPR050214">
    <property type="entry name" value="Cys_Synth/Cystath_Beta-Synth"/>
</dbReference>
<evidence type="ECO:0000313" key="4">
    <source>
        <dbReference type="EMBL" id="PIY69265.1"/>
    </source>
</evidence>
<gene>
    <name evidence="4" type="ORF">COY90_01585</name>
</gene>
<protein>
    <recommendedName>
        <fullName evidence="3">Tryptophan synthase beta chain-like PALP domain-containing protein</fullName>
    </recommendedName>
</protein>
<dbReference type="InterPro" id="IPR001926">
    <property type="entry name" value="TrpB-like_PALP"/>
</dbReference>
<name>A0A2M7QDG6_9BACT</name>
<reference evidence="5" key="1">
    <citation type="submission" date="2017-09" db="EMBL/GenBank/DDBJ databases">
        <title>Depth-based differentiation of microbial function through sediment-hosted aquifers and enrichment of novel symbionts in the deep terrestrial subsurface.</title>
        <authorList>
            <person name="Probst A.J."/>
            <person name="Ladd B."/>
            <person name="Jarett J.K."/>
            <person name="Geller-Mcgrath D.E."/>
            <person name="Sieber C.M.K."/>
            <person name="Emerson J.B."/>
            <person name="Anantharaman K."/>
            <person name="Thomas B.C."/>
            <person name="Malmstrom R."/>
            <person name="Stieglmeier M."/>
            <person name="Klingl A."/>
            <person name="Woyke T."/>
            <person name="Ryan C.M."/>
            <person name="Banfield J.F."/>
        </authorList>
    </citation>
    <scope>NUCLEOTIDE SEQUENCE [LARGE SCALE GENOMIC DNA]</scope>
</reference>
<evidence type="ECO:0000256" key="1">
    <source>
        <dbReference type="ARBA" id="ARBA00001933"/>
    </source>
</evidence>
<accession>A0A2M7QDG6</accession>
<dbReference type="EMBL" id="PFLF01000039">
    <property type="protein sequence ID" value="PIY69265.1"/>
    <property type="molecule type" value="Genomic_DNA"/>
</dbReference>
<organism evidence="4 5">
    <name type="scientific">Candidatus Roizmanbacteria bacterium CG_4_10_14_0_8_um_filter_39_9</name>
    <dbReference type="NCBI Taxonomy" id="1974829"/>
    <lineage>
        <taxon>Bacteria</taxon>
        <taxon>Candidatus Roizmaniibacteriota</taxon>
    </lineage>
</organism>
<feature type="non-terminal residue" evidence="4">
    <location>
        <position position="295"/>
    </location>
</feature>
<evidence type="ECO:0000259" key="3">
    <source>
        <dbReference type="Pfam" id="PF00291"/>
    </source>
</evidence>
<proteinExistence type="predicted"/>